<dbReference type="PANTHER" id="PTHR43441">
    <property type="entry name" value="RIBOSOMAL-PROTEIN-SERINE ACETYLTRANSFERASE"/>
    <property type="match status" value="1"/>
</dbReference>
<keyword evidence="3" id="KW-1185">Reference proteome</keyword>
<accession>A0A7W4YGL8</accession>
<dbReference type="SUPFAM" id="SSF55729">
    <property type="entry name" value="Acyl-CoA N-acyltransferases (Nat)"/>
    <property type="match status" value="1"/>
</dbReference>
<dbReference type="PROSITE" id="PS51186">
    <property type="entry name" value="GNAT"/>
    <property type="match status" value="1"/>
</dbReference>
<dbReference type="EMBL" id="JACHVP010000001">
    <property type="protein sequence ID" value="MBB2965393.1"/>
    <property type="molecule type" value="Genomic_DNA"/>
</dbReference>
<dbReference type="GO" id="GO:1990189">
    <property type="term" value="F:protein N-terminal-serine acetyltransferase activity"/>
    <property type="evidence" value="ECO:0007669"/>
    <property type="project" value="TreeGrafter"/>
</dbReference>
<comment type="caution">
    <text evidence="2">The sequence shown here is derived from an EMBL/GenBank/DDBJ whole genome shotgun (WGS) entry which is preliminary data.</text>
</comment>
<evidence type="ECO:0000259" key="1">
    <source>
        <dbReference type="PROSITE" id="PS51186"/>
    </source>
</evidence>
<dbReference type="Gene3D" id="3.40.630.30">
    <property type="match status" value="1"/>
</dbReference>
<dbReference type="PANTHER" id="PTHR43441:SF10">
    <property type="entry name" value="ACETYLTRANSFERASE"/>
    <property type="match status" value="1"/>
</dbReference>
<evidence type="ECO:0000313" key="3">
    <source>
        <dbReference type="Proteomes" id="UP000538196"/>
    </source>
</evidence>
<dbReference type="InterPro" id="IPR051908">
    <property type="entry name" value="Ribosomal_N-acetyltransferase"/>
</dbReference>
<gene>
    <name evidence="2" type="ORF">FHX33_000125</name>
</gene>
<dbReference type="Pfam" id="PF13302">
    <property type="entry name" value="Acetyltransf_3"/>
    <property type="match status" value="1"/>
</dbReference>
<dbReference type="Proteomes" id="UP000538196">
    <property type="component" value="Unassembled WGS sequence"/>
</dbReference>
<sequence length="197" mass="20702">MATPSAAPAVLTGQRVVLSVPTDADVDRIAELCVDPAIAEWTTVPAPYTRDDAIGFVNGFVADGWASGRIHTWGIRVGSDLVGMMGLHGIEDSAAEIGFWLAPEARGLGLMSEATALALDYGFAPAPDGLGLQRIVWHAFAGNVASAAVARRAGFTFEGVSRLGAVHRGRRRDDWQAGLLATDPRVPNDGWPAETVA</sequence>
<dbReference type="GO" id="GO:0005737">
    <property type="term" value="C:cytoplasm"/>
    <property type="evidence" value="ECO:0007669"/>
    <property type="project" value="TreeGrafter"/>
</dbReference>
<dbReference type="InterPro" id="IPR000182">
    <property type="entry name" value="GNAT_dom"/>
</dbReference>
<organism evidence="2 3">
    <name type="scientific">Leifsonia aquatica</name>
    <name type="common">Corynebacterium aquaticum</name>
    <dbReference type="NCBI Taxonomy" id="144185"/>
    <lineage>
        <taxon>Bacteria</taxon>
        <taxon>Bacillati</taxon>
        <taxon>Actinomycetota</taxon>
        <taxon>Actinomycetes</taxon>
        <taxon>Micrococcales</taxon>
        <taxon>Microbacteriaceae</taxon>
        <taxon>Leifsonia</taxon>
    </lineage>
</organism>
<dbReference type="GO" id="GO:0008999">
    <property type="term" value="F:protein-N-terminal-alanine acetyltransferase activity"/>
    <property type="evidence" value="ECO:0007669"/>
    <property type="project" value="TreeGrafter"/>
</dbReference>
<keyword evidence="2" id="KW-0808">Transferase</keyword>
<dbReference type="InterPro" id="IPR016181">
    <property type="entry name" value="Acyl_CoA_acyltransferase"/>
</dbReference>
<protein>
    <submittedName>
        <fullName evidence="2">RimJ/RimL family protein N-acetyltransferase</fullName>
    </submittedName>
</protein>
<dbReference type="RefSeq" id="WP_183428059.1">
    <property type="nucleotide sequence ID" value="NZ_JACHVP010000001.1"/>
</dbReference>
<dbReference type="AlphaFoldDB" id="A0A7W4YGL8"/>
<reference evidence="2 3" key="1">
    <citation type="submission" date="2020-08" db="EMBL/GenBank/DDBJ databases">
        <title>Sequencing the genomes of 1000 actinobacteria strains.</title>
        <authorList>
            <person name="Klenk H.-P."/>
        </authorList>
    </citation>
    <scope>NUCLEOTIDE SEQUENCE [LARGE SCALE GENOMIC DNA]</scope>
    <source>
        <strain evidence="2 3">DSM 20146</strain>
    </source>
</reference>
<feature type="domain" description="N-acetyltransferase" evidence="1">
    <location>
        <begin position="16"/>
        <end position="182"/>
    </location>
</feature>
<name>A0A7W4YGL8_LEIAQ</name>
<evidence type="ECO:0000313" key="2">
    <source>
        <dbReference type="EMBL" id="MBB2965393.1"/>
    </source>
</evidence>
<proteinExistence type="predicted"/>